<comment type="subcellular location">
    <subcellularLocation>
        <location evidence="1">Membrane</location>
        <topology evidence="1">Multi-pass membrane protein</topology>
    </subcellularLocation>
</comment>
<evidence type="ECO:0000259" key="12">
    <source>
        <dbReference type="PROSITE" id="PS50893"/>
    </source>
</evidence>
<evidence type="ECO:0000256" key="10">
    <source>
        <dbReference type="ARBA" id="ARBA00047576"/>
    </source>
</evidence>
<keyword evidence="14" id="KW-1185">Reference proteome</keyword>
<dbReference type="PANTHER" id="PTHR24223">
    <property type="entry name" value="ATP-BINDING CASSETTE SUB-FAMILY C"/>
    <property type="match status" value="1"/>
</dbReference>
<name>A0A8B9UPF4_9AVES</name>
<evidence type="ECO:0000313" key="14">
    <source>
        <dbReference type="Proteomes" id="UP000694549"/>
    </source>
</evidence>
<keyword evidence="7" id="KW-0472">Membrane</keyword>
<keyword evidence="2" id="KW-0813">Transport</keyword>
<protein>
    <recommendedName>
        <fullName evidence="12">ABC transporter domain-containing protein</fullName>
    </recommendedName>
</protein>
<organism evidence="13 14">
    <name type="scientific">Anas zonorhyncha</name>
    <name type="common">Eastern spot-billed duck</name>
    <dbReference type="NCBI Taxonomy" id="75864"/>
    <lineage>
        <taxon>Eukaryota</taxon>
        <taxon>Metazoa</taxon>
        <taxon>Chordata</taxon>
        <taxon>Craniata</taxon>
        <taxon>Vertebrata</taxon>
        <taxon>Euteleostomi</taxon>
        <taxon>Archelosauria</taxon>
        <taxon>Archosauria</taxon>
        <taxon>Dinosauria</taxon>
        <taxon>Saurischia</taxon>
        <taxon>Theropoda</taxon>
        <taxon>Coelurosauria</taxon>
        <taxon>Aves</taxon>
        <taxon>Neognathae</taxon>
        <taxon>Galloanserae</taxon>
        <taxon>Anseriformes</taxon>
        <taxon>Anatidae</taxon>
        <taxon>Anatinae</taxon>
        <taxon>Anas</taxon>
    </lineage>
</organism>
<evidence type="ECO:0000256" key="7">
    <source>
        <dbReference type="ARBA" id="ARBA00023136"/>
    </source>
</evidence>
<dbReference type="CDD" id="cd03244">
    <property type="entry name" value="ABCC_MRP_domain2"/>
    <property type="match status" value="1"/>
</dbReference>
<dbReference type="InterPro" id="IPR003593">
    <property type="entry name" value="AAA+_ATPase"/>
</dbReference>
<reference evidence="13" key="1">
    <citation type="submission" date="2025-08" db="UniProtKB">
        <authorList>
            <consortium name="Ensembl"/>
        </authorList>
    </citation>
    <scope>IDENTIFICATION</scope>
</reference>
<dbReference type="PROSITE" id="PS50893">
    <property type="entry name" value="ABC_TRANSPORTER_2"/>
    <property type="match status" value="1"/>
</dbReference>
<evidence type="ECO:0000313" key="13">
    <source>
        <dbReference type="Ensembl" id="ENSAZOP00000011555.1"/>
    </source>
</evidence>
<dbReference type="Ensembl" id="ENSAZOT00000012339.1">
    <property type="protein sequence ID" value="ENSAZOP00000011555.1"/>
    <property type="gene ID" value="ENSAZOG00000007372.1"/>
</dbReference>
<dbReference type="Proteomes" id="UP000694549">
    <property type="component" value="Unplaced"/>
</dbReference>
<dbReference type="InterPro" id="IPR027417">
    <property type="entry name" value="P-loop_NTPase"/>
</dbReference>
<evidence type="ECO:0000256" key="8">
    <source>
        <dbReference type="ARBA" id="ARBA00034018"/>
    </source>
</evidence>
<evidence type="ECO:0000256" key="2">
    <source>
        <dbReference type="ARBA" id="ARBA00022448"/>
    </source>
</evidence>
<dbReference type="InterPro" id="IPR003439">
    <property type="entry name" value="ABC_transporter-like_ATP-bd"/>
</dbReference>
<keyword evidence="6" id="KW-1133">Transmembrane helix</keyword>
<dbReference type="PROSITE" id="PS00211">
    <property type="entry name" value="ABC_TRANSPORTER_1"/>
    <property type="match status" value="1"/>
</dbReference>
<evidence type="ECO:0000256" key="1">
    <source>
        <dbReference type="ARBA" id="ARBA00004141"/>
    </source>
</evidence>
<dbReference type="PANTHER" id="PTHR24223:SF330">
    <property type="entry name" value="ATP-BINDING CASSETTE SUB-FAMILY C MEMBER 10"/>
    <property type="match status" value="1"/>
</dbReference>
<dbReference type="GO" id="GO:0016323">
    <property type="term" value="C:basolateral plasma membrane"/>
    <property type="evidence" value="ECO:0007669"/>
    <property type="project" value="UniProtKB-ARBA"/>
</dbReference>
<keyword evidence="4" id="KW-0547">Nucleotide-binding</keyword>
<comment type="catalytic activity">
    <reaction evidence="10">
        <text>17beta-estradiol 17-O-(beta-D-glucuronate)(in) + ATP + H2O = 17beta-estradiol 17-O-(beta-D-glucuronate)(out) + ADP + phosphate + H(+)</text>
        <dbReference type="Rhea" id="RHEA:60128"/>
        <dbReference type="ChEBI" id="CHEBI:15377"/>
        <dbReference type="ChEBI" id="CHEBI:15378"/>
        <dbReference type="ChEBI" id="CHEBI:30616"/>
        <dbReference type="ChEBI" id="CHEBI:43474"/>
        <dbReference type="ChEBI" id="CHEBI:82961"/>
        <dbReference type="ChEBI" id="CHEBI:456216"/>
    </reaction>
    <physiologicalReaction direction="left-to-right" evidence="10">
        <dbReference type="Rhea" id="RHEA:60129"/>
    </physiologicalReaction>
</comment>
<dbReference type="GO" id="GO:0008559">
    <property type="term" value="F:ABC-type xenobiotic transporter activity"/>
    <property type="evidence" value="ECO:0007669"/>
    <property type="project" value="UniProtKB-EC"/>
</dbReference>
<evidence type="ECO:0000256" key="9">
    <source>
        <dbReference type="ARBA" id="ARBA00047523"/>
    </source>
</evidence>
<dbReference type="InterPro" id="IPR017871">
    <property type="entry name" value="ABC_transporter-like_CS"/>
</dbReference>
<dbReference type="Pfam" id="PF00005">
    <property type="entry name" value="ABC_tran"/>
    <property type="match status" value="1"/>
</dbReference>
<dbReference type="AlphaFoldDB" id="A0A8B9UPF4"/>
<dbReference type="Gene3D" id="3.40.50.300">
    <property type="entry name" value="P-loop containing nucleotide triphosphate hydrolases"/>
    <property type="match status" value="1"/>
</dbReference>
<evidence type="ECO:0000256" key="5">
    <source>
        <dbReference type="ARBA" id="ARBA00022840"/>
    </source>
</evidence>
<dbReference type="InterPro" id="IPR050173">
    <property type="entry name" value="ABC_transporter_C-like"/>
</dbReference>
<dbReference type="SMART" id="SM00382">
    <property type="entry name" value="AAA"/>
    <property type="match status" value="1"/>
</dbReference>
<keyword evidence="5" id="KW-0067">ATP-binding</keyword>
<keyword evidence="3" id="KW-0812">Transmembrane</keyword>
<dbReference type="SUPFAM" id="SSF52540">
    <property type="entry name" value="P-loop containing nucleoside triphosphate hydrolases"/>
    <property type="match status" value="1"/>
</dbReference>
<comment type="catalytic activity">
    <reaction evidence="9">
        <text>leukotriene C4(in) + ATP + H2O = leukotriene C4(out) + ADP + phosphate + H(+)</text>
        <dbReference type="Rhea" id="RHEA:38963"/>
        <dbReference type="ChEBI" id="CHEBI:15377"/>
        <dbReference type="ChEBI" id="CHEBI:15378"/>
        <dbReference type="ChEBI" id="CHEBI:30616"/>
        <dbReference type="ChEBI" id="CHEBI:43474"/>
        <dbReference type="ChEBI" id="CHEBI:57973"/>
        <dbReference type="ChEBI" id="CHEBI:456216"/>
    </reaction>
    <physiologicalReaction direction="left-to-right" evidence="9">
        <dbReference type="Rhea" id="RHEA:38964"/>
    </physiologicalReaction>
</comment>
<evidence type="ECO:0000256" key="11">
    <source>
        <dbReference type="ARBA" id="ARBA00048007"/>
    </source>
</evidence>
<evidence type="ECO:0000256" key="4">
    <source>
        <dbReference type="ARBA" id="ARBA00022741"/>
    </source>
</evidence>
<evidence type="ECO:0000256" key="6">
    <source>
        <dbReference type="ARBA" id="ARBA00022989"/>
    </source>
</evidence>
<proteinExistence type="predicted"/>
<comment type="catalytic activity">
    <reaction evidence="8">
        <text>ATP + H2O + xenobioticSide 1 = ADP + phosphate + xenobioticSide 2.</text>
        <dbReference type="EC" id="7.6.2.2"/>
    </reaction>
</comment>
<dbReference type="GO" id="GO:0015431">
    <property type="term" value="F:ABC-type glutathione S-conjugate transporter activity"/>
    <property type="evidence" value="ECO:0007669"/>
    <property type="project" value="UniProtKB-EC"/>
</dbReference>
<comment type="catalytic activity">
    <reaction evidence="11">
        <text>an S-substituted glutathione(in) + ATP + H2O = an S-substituted glutathione(out) + ADP + phosphate + H(+)</text>
        <dbReference type="Rhea" id="RHEA:19121"/>
        <dbReference type="ChEBI" id="CHEBI:15377"/>
        <dbReference type="ChEBI" id="CHEBI:15378"/>
        <dbReference type="ChEBI" id="CHEBI:30616"/>
        <dbReference type="ChEBI" id="CHEBI:43474"/>
        <dbReference type="ChEBI" id="CHEBI:90779"/>
        <dbReference type="ChEBI" id="CHEBI:456216"/>
        <dbReference type="EC" id="7.6.2.3"/>
    </reaction>
    <physiologicalReaction direction="left-to-right" evidence="11">
        <dbReference type="Rhea" id="RHEA:19122"/>
    </physiologicalReaction>
</comment>
<reference evidence="13" key="2">
    <citation type="submission" date="2025-09" db="UniProtKB">
        <authorList>
            <consortium name="Ensembl"/>
        </authorList>
    </citation>
    <scope>IDENTIFICATION</scope>
</reference>
<evidence type="ECO:0000256" key="3">
    <source>
        <dbReference type="ARBA" id="ARBA00022692"/>
    </source>
</evidence>
<accession>A0A8B9UPF4</accession>
<dbReference type="GO" id="GO:0005524">
    <property type="term" value="F:ATP binding"/>
    <property type="evidence" value="ECO:0007669"/>
    <property type="project" value="UniProtKB-KW"/>
</dbReference>
<feature type="domain" description="ABC transporter" evidence="12">
    <location>
        <begin position="36"/>
        <end position="269"/>
    </location>
</feature>
<dbReference type="GO" id="GO:0016887">
    <property type="term" value="F:ATP hydrolysis activity"/>
    <property type="evidence" value="ECO:0007669"/>
    <property type="project" value="InterPro"/>
</dbReference>
<dbReference type="FunFam" id="3.40.50.300:FF:000163">
    <property type="entry name" value="Multidrug resistance-associated protein member 4"/>
    <property type="match status" value="1"/>
</dbReference>
<sequence>MMVSVERTEEYTTDIPVEPQDKVVQVAADWPSRGLVEFQHVVLAYRAGLPNALDGVSFTVYPGEKVGVVGRTGSGKSTLFLALFRMLELKAGRILLDGVDSRSRLSSACRSRLAIIPQDPFLFSGSIRENLDPQGKRTDAELHEVLEQCHLRDAVTRMGGLDSELGERGKSLSVGQRQLVCLARALLTQAKVLCIDEATASVDQQTEQLLQQTIRQRFADKTVLTIAHRLNTVLDSDRVLVMQAGRVAELGSPSSLRQQDGSLFQRLLRSGQL</sequence>